<dbReference type="GO" id="GO:0000156">
    <property type="term" value="F:phosphorelay response regulator activity"/>
    <property type="evidence" value="ECO:0007669"/>
    <property type="project" value="TreeGrafter"/>
</dbReference>
<dbReference type="InterPro" id="IPR003594">
    <property type="entry name" value="HATPase_dom"/>
</dbReference>
<dbReference type="PROSITE" id="PS50109">
    <property type="entry name" value="HIS_KIN"/>
    <property type="match status" value="1"/>
</dbReference>
<dbReference type="GO" id="GO:0004673">
    <property type="term" value="F:protein histidine kinase activity"/>
    <property type="evidence" value="ECO:0007669"/>
    <property type="project" value="UniProtKB-EC"/>
</dbReference>
<comment type="caution">
    <text evidence="10">The sequence shown here is derived from an EMBL/GenBank/DDBJ whole genome shotgun (WGS) entry which is preliminary data.</text>
</comment>
<dbReference type="SUPFAM" id="SSF55874">
    <property type="entry name" value="ATPase domain of HSP90 chaperone/DNA topoisomerase II/histidine kinase"/>
    <property type="match status" value="1"/>
</dbReference>
<dbReference type="PANTHER" id="PTHR42878">
    <property type="entry name" value="TWO-COMPONENT HISTIDINE KINASE"/>
    <property type="match status" value="1"/>
</dbReference>
<dbReference type="OrthoDB" id="9815750at2"/>
<evidence type="ECO:0000256" key="7">
    <source>
        <dbReference type="ARBA" id="ARBA00022840"/>
    </source>
</evidence>
<organism evidence="10 11">
    <name type="scientific">Anaerobacillus alkaliphilus</name>
    <dbReference type="NCBI Taxonomy" id="1548597"/>
    <lineage>
        <taxon>Bacteria</taxon>
        <taxon>Bacillati</taxon>
        <taxon>Bacillota</taxon>
        <taxon>Bacilli</taxon>
        <taxon>Bacillales</taxon>
        <taxon>Bacillaceae</taxon>
        <taxon>Anaerobacillus</taxon>
    </lineage>
</organism>
<evidence type="ECO:0000256" key="4">
    <source>
        <dbReference type="ARBA" id="ARBA00022679"/>
    </source>
</evidence>
<evidence type="ECO:0000256" key="8">
    <source>
        <dbReference type="ARBA" id="ARBA00023012"/>
    </source>
</evidence>
<comment type="subcellular location">
    <subcellularLocation>
        <location evidence="2">Membrane</location>
    </subcellularLocation>
</comment>
<keyword evidence="5" id="KW-0547">Nucleotide-binding</keyword>
<dbReference type="InterPro" id="IPR005467">
    <property type="entry name" value="His_kinase_dom"/>
</dbReference>
<dbReference type="GO" id="GO:0007234">
    <property type="term" value="P:osmosensory signaling via phosphorelay pathway"/>
    <property type="evidence" value="ECO:0007669"/>
    <property type="project" value="TreeGrafter"/>
</dbReference>
<evidence type="ECO:0000256" key="5">
    <source>
        <dbReference type="ARBA" id="ARBA00022741"/>
    </source>
</evidence>
<dbReference type="InterPro" id="IPR036890">
    <property type="entry name" value="HATPase_C_sf"/>
</dbReference>
<comment type="catalytic activity">
    <reaction evidence="1">
        <text>ATP + protein L-histidine = ADP + protein N-phospho-L-histidine.</text>
        <dbReference type="EC" id="2.7.13.3"/>
    </reaction>
</comment>
<reference evidence="10 11" key="1">
    <citation type="journal article" date="2019" name="Int. J. Syst. Evol. Microbiol.">
        <title>Anaerobacillus alkaliphilus sp. nov., a novel alkaliphilic and moderately halophilic bacterium.</title>
        <authorList>
            <person name="Borsodi A.K."/>
            <person name="Aszalos J.M."/>
            <person name="Bihari P."/>
            <person name="Nagy I."/>
            <person name="Schumann P."/>
            <person name="Sproer C."/>
            <person name="Kovacs A.L."/>
            <person name="Boka K."/>
            <person name="Dobosy P."/>
            <person name="Ovari M."/>
            <person name="Szili-Kovacs T."/>
            <person name="Toth E."/>
        </authorList>
    </citation>
    <scope>NUCLEOTIDE SEQUENCE [LARGE SCALE GENOMIC DNA]</scope>
    <source>
        <strain evidence="10 11">B16-10</strain>
    </source>
</reference>
<proteinExistence type="predicted"/>
<evidence type="ECO:0000256" key="2">
    <source>
        <dbReference type="ARBA" id="ARBA00004370"/>
    </source>
</evidence>
<dbReference type="EMBL" id="QOUX01000001">
    <property type="protein sequence ID" value="RXJ04610.1"/>
    <property type="molecule type" value="Genomic_DNA"/>
</dbReference>
<keyword evidence="7 10" id="KW-0067">ATP-binding</keyword>
<evidence type="ECO:0000313" key="11">
    <source>
        <dbReference type="Proteomes" id="UP000290649"/>
    </source>
</evidence>
<gene>
    <name evidence="10" type="ORF">DS745_04290</name>
</gene>
<dbReference type="PANTHER" id="PTHR42878:SF7">
    <property type="entry name" value="SENSOR HISTIDINE KINASE GLRK"/>
    <property type="match status" value="1"/>
</dbReference>
<evidence type="ECO:0000259" key="9">
    <source>
        <dbReference type="PROSITE" id="PS50109"/>
    </source>
</evidence>
<protein>
    <recommendedName>
        <fullName evidence="3">histidine kinase</fullName>
        <ecNumber evidence="3">2.7.13.3</ecNumber>
    </recommendedName>
</protein>
<dbReference type="EC" id="2.7.13.3" evidence="3"/>
<dbReference type="Proteomes" id="UP000290649">
    <property type="component" value="Unassembled WGS sequence"/>
</dbReference>
<evidence type="ECO:0000313" key="10">
    <source>
        <dbReference type="EMBL" id="RXJ04610.1"/>
    </source>
</evidence>
<evidence type="ECO:0000256" key="3">
    <source>
        <dbReference type="ARBA" id="ARBA00012438"/>
    </source>
</evidence>
<sequence length="113" mass="12775">MEEVLEVMIVKGRTQNINLVSDLQVPYNRIINGNLMGFRLVISNLLSKAIKYSYEGDTVTFKSFIDQGRLHLHITDTGVGMSRESQEKLFRKYQKINQEVAGQGIGLLNSNSL</sequence>
<keyword evidence="4" id="KW-0808">Transferase</keyword>
<name>A0A4Q0VYT1_9BACI</name>
<dbReference type="GO" id="GO:0030295">
    <property type="term" value="F:protein kinase activator activity"/>
    <property type="evidence" value="ECO:0007669"/>
    <property type="project" value="TreeGrafter"/>
</dbReference>
<feature type="domain" description="Histidine kinase" evidence="9">
    <location>
        <begin position="1"/>
        <end position="113"/>
    </location>
</feature>
<dbReference type="GO" id="GO:0005524">
    <property type="term" value="F:ATP binding"/>
    <property type="evidence" value="ECO:0007669"/>
    <property type="project" value="UniProtKB-KW"/>
</dbReference>
<keyword evidence="11" id="KW-1185">Reference proteome</keyword>
<dbReference type="AlphaFoldDB" id="A0A4Q0VYT1"/>
<keyword evidence="8" id="KW-0902">Two-component regulatory system</keyword>
<dbReference type="InterPro" id="IPR050351">
    <property type="entry name" value="BphY/WalK/GraS-like"/>
</dbReference>
<dbReference type="Pfam" id="PF02518">
    <property type="entry name" value="HATPase_c"/>
    <property type="match status" value="1"/>
</dbReference>
<dbReference type="RefSeq" id="WP_129076979.1">
    <property type="nucleotide sequence ID" value="NZ_QOUX01000001.1"/>
</dbReference>
<accession>A0A4Q0VYT1</accession>
<dbReference type="Gene3D" id="3.30.565.10">
    <property type="entry name" value="Histidine kinase-like ATPase, C-terminal domain"/>
    <property type="match status" value="1"/>
</dbReference>
<evidence type="ECO:0000256" key="6">
    <source>
        <dbReference type="ARBA" id="ARBA00022777"/>
    </source>
</evidence>
<evidence type="ECO:0000256" key="1">
    <source>
        <dbReference type="ARBA" id="ARBA00000085"/>
    </source>
</evidence>
<keyword evidence="6" id="KW-0418">Kinase</keyword>